<name>A0ABS8Y6B6_DATST</name>
<dbReference type="EMBL" id="JACEIK010019040">
    <property type="protein sequence ID" value="MCE5166072.1"/>
    <property type="molecule type" value="Genomic_DNA"/>
</dbReference>
<feature type="non-terminal residue" evidence="2">
    <location>
        <position position="1"/>
    </location>
</feature>
<reference evidence="2 3" key="1">
    <citation type="journal article" date="2021" name="BMC Genomics">
        <title>Datura genome reveals duplications of psychoactive alkaloid biosynthetic genes and high mutation rate following tissue culture.</title>
        <authorList>
            <person name="Rajewski A."/>
            <person name="Carter-House D."/>
            <person name="Stajich J."/>
            <person name="Litt A."/>
        </authorList>
    </citation>
    <scope>NUCLEOTIDE SEQUENCE [LARGE SCALE GENOMIC DNA]</scope>
    <source>
        <strain evidence="2">AR-01</strain>
    </source>
</reference>
<comment type="caution">
    <text evidence="2">The sequence shown here is derived from an EMBL/GenBank/DDBJ whole genome shotgun (WGS) entry which is preliminary data.</text>
</comment>
<evidence type="ECO:0000256" key="1">
    <source>
        <dbReference type="SAM" id="MobiDB-lite"/>
    </source>
</evidence>
<keyword evidence="3" id="KW-1185">Reference proteome</keyword>
<evidence type="ECO:0000313" key="3">
    <source>
        <dbReference type="Proteomes" id="UP000823775"/>
    </source>
</evidence>
<evidence type="ECO:0000313" key="2">
    <source>
        <dbReference type="EMBL" id="MCE5166072.1"/>
    </source>
</evidence>
<dbReference type="Proteomes" id="UP000823775">
    <property type="component" value="Unassembled WGS sequence"/>
</dbReference>
<organism evidence="2 3">
    <name type="scientific">Datura stramonium</name>
    <name type="common">Jimsonweed</name>
    <name type="synonym">Common thornapple</name>
    <dbReference type="NCBI Taxonomy" id="4076"/>
    <lineage>
        <taxon>Eukaryota</taxon>
        <taxon>Viridiplantae</taxon>
        <taxon>Streptophyta</taxon>
        <taxon>Embryophyta</taxon>
        <taxon>Tracheophyta</taxon>
        <taxon>Spermatophyta</taxon>
        <taxon>Magnoliopsida</taxon>
        <taxon>eudicotyledons</taxon>
        <taxon>Gunneridae</taxon>
        <taxon>Pentapetalae</taxon>
        <taxon>asterids</taxon>
        <taxon>lamiids</taxon>
        <taxon>Solanales</taxon>
        <taxon>Solanaceae</taxon>
        <taxon>Solanoideae</taxon>
        <taxon>Datureae</taxon>
        <taxon>Datura</taxon>
    </lineage>
</organism>
<feature type="non-terminal residue" evidence="2">
    <location>
        <position position="61"/>
    </location>
</feature>
<protein>
    <submittedName>
        <fullName evidence="2">Uncharacterized protein</fullName>
    </submittedName>
</protein>
<proteinExistence type="predicted"/>
<accession>A0ABS8Y6B6</accession>
<feature type="compositionally biased region" description="Basic and acidic residues" evidence="1">
    <location>
        <begin position="47"/>
        <end position="61"/>
    </location>
</feature>
<feature type="region of interest" description="Disordered" evidence="1">
    <location>
        <begin position="39"/>
        <end position="61"/>
    </location>
</feature>
<sequence length="61" mass="6484">SETSSVESKHRNSFNGVRALKNLELSIIVDSGYSGGSGYADGGGRGCNKEEALMSWTSKEE</sequence>
<gene>
    <name evidence="2" type="ORF">HAX54_014557</name>
</gene>